<dbReference type="EMBL" id="JARRAF010000010">
    <property type="protein sequence ID" value="MDK2124494.1"/>
    <property type="molecule type" value="Genomic_DNA"/>
</dbReference>
<dbReference type="Proteomes" id="UP001172778">
    <property type="component" value="Unassembled WGS sequence"/>
</dbReference>
<evidence type="ECO:0000313" key="2">
    <source>
        <dbReference type="Proteomes" id="UP001172778"/>
    </source>
</evidence>
<protein>
    <submittedName>
        <fullName evidence="1">Uncharacterized protein</fullName>
    </submittedName>
</protein>
<organism evidence="1 2">
    <name type="scientific">Parachitinimonas caeni</name>
    <dbReference type="NCBI Taxonomy" id="3031301"/>
    <lineage>
        <taxon>Bacteria</taxon>
        <taxon>Pseudomonadati</taxon>
        <taxon>Pseudomonadota</taxon>
        <taxon>Betaproteobacteria</taxon>
        <taxon>Neisseriales</taxon>
        <taxon>Chitinibacteraceae</taxon>
        <taxon>Parachitinimonas</taxon>
    </lineage>
</organism>
<proteinExistence type="predicted"/>
<dbReference type="RefSeq" id="WP_284100805.1">
    <property type="nucleotide sequence ID" value="NZ_JARRAF010000010.1"/>
</dbReference>
<accession>A0ABT7DXE3</accession>
<reference evidence="1" key="1">
    <citation type="submission" date="2023-03" db="EMBL/GenBank/DDBJ databases">
        <title>Chitinimonas shenzhenensis gen. nov., sp. nov., a novel member of family Burkholderiaceae isolated from activated sludge collected in Shen Zhen, China.</title>
        <authorList>
            <person name="Wang X."/>
        </authorList>
    </citation>
    <scope>NUCLEOTIDE SEQUENCE</scope>
    <source>
        <strain evidence="1">DQS-5</strain>
    </source>
</reference>
<comment type="caution">
    <text evidence="1">The sequence shown here is derived from an EMBL/GenBank/DDBJ whole genome shotgun (WGS) entry which is preliminary data.</text>
</comment>
<sequence>MTQRKRSFIGKGIVRLAQAGTDRYFEVGNCSKLEFTHNEKTMELPDYQHSGGGTAAYHTRIEGVEIALSLRIFSPDNLARCIHGDVDALTASSNQTLSLQAAKGGFVPTPCLINPASAVLKSATPPAWTANTAYALGARIKAGSKSYVVTVAGTSAAVVPTWPTTTNDTVVDGGITWKCEGNYTATTYVAGTDFVASAAGISFPAGSSIDDLTPLELSYDRPAQFSIDALSHGARDWSLHFEGMNEADSDSPVVVSVALAKFGATKNLPLIGDEFAALELSGKVLRSGEGSGDSAYYRLLQAAA</sequence>
<gene>
    <name evidence="1" type="ORF">PZA18_10560</name>
</gene>
<keyword evidence="2" id="KW-1185">Reference proteome</keyword>
<name>A0ABT7DXE3_9NEIS</name>
<evidence type="ECO:0000313" key="1">
    <source>
        <dbReference type="EMBL" id="MDK2124494.1"/>
    </source>
</evidence>